<keyword evidence="2" id="KW-1185">Reference proteome</keyword>
<accession>A0ACD2XG63</accession>
<proteinExistence type="predicted"/>
<gene>
    <name evidence="1" type="ORF">EV639_1181</name>
</gene>
<protein>
    <submittedName>
        <fullName evidence="1">Uncharacterized protein</fullName>
    </submittedName>
</protein>
<reference evidence="1 2" key="1">
    <citation type="journal article" date="2015" name="Stand. Genomic Sci.">
        <title>Genomic Encyclopedia of Bacterial and Archaeal Type Strains, Phase III: the genomes of soil and plant-associated and newly described type strains.</title>
        <authorList>
            <person name="Whitman W.B."/>
            <person name="Woyke T."/>
            <person name="Klenk H.P."/>
            <person name="Zhou Y."/>
            <person name="Lilburn T.G."/>
            <person name="Beck B.J."/>
            <person name="De Vos P."/>
            <person name="Vandamme P."/>
            <person name="Eisen J.A."/>
            <person name="Garrity G."/>
            <person name="Hugenholtz P."/>
            <person name="Kyrpides N.C."/>
        </authorList>
    </citation>
    <scope>NUCLEOTIDE SEQUENCE [LARGE SCALE GENOMIC DNA]</scope>
    <source>
        <strain evidence="1 2">VKM Ac-2596</strain>
    </source>
</reference>
<dbReference type="Proteomes" id="UP000295366">
    <property type="component" value="Unassembled WGS sequence"/>
</dbReference>
<comment type="caution">
    <text evidence="1">The sequence shown here is derived from an EMBL/GenBank/DDBJ whole genome shotgun (WGS) entry which is preliminary data.</text>
</comment>
<name>A0ACD2XG63_9MICO</name>
<evidence type="ECO:0000313" key="1">
    <source>
        <dbReference type="EMBL" id="TCO32939.1"/>
    </source>
</evidence>
<organism evidence="1 2">
    <name type="scientific">Rathayibacter tanaceti</name>
    <dbReference type="NCBI Taxonomy" id="1671680"/>
    <lineage>
        <taxon>Bacteria</taxon>
        <taxon>Bacillati</taxon>
        <taxon>Actinomycetota</taxon>
        <taxon>Actinomycetes</taxon>
        <taxon>Micrococcales</taxon>
        <taxon>Microbacteriaceae</taxon>
        <taxon>Rathayibacter</taxon>
    </lineage>
</organism>
<sequence length="28" mass="3300">RRPLRTFPDAFNAVRGLIFFTQNETNFA</sequence>
<dbReference type="EMBL" id="SLWP01000018">
    <property type="protein sequence ID" value="TCO32939.1"/>
    <property type="molecule type" value="Genomic_DNA"/>
</dbReference>
<evidence type="ECO:0000313" key="2">
    <source>
        <dbReference type="Proteomes" id="UP000295366"/>
    </source>
</evidence>
<feature type="non-terminal residue" evidence="1">
    <location>
        <position position="1"/>
    </location>
</feature>